<comment type="caution">
    <text evidence="3">The sequence shown here is derived from an EMBL/GenBank/DDBJ whole genome shotgun (WGS) entry which is preliminary data.</text>
</comment>
<feature type="transmembrane region" description="Helical" evidence="1">
    <location>
        <begin position="116"/>
        <end position="133"/>
    </location>
</feature>
<evidence type="ECO:0000259" key="2">
    <source>
        <dbReference type="Pfam" id="PF26496"/>
    </source>
</evidence>
<name>A0ABD5Y2U5_9EURY</name>
<dbReference type="RefSeq" id="WP_274326140.1">
    <property type="nucleotide sequence ID" value="NZ_CP118158.1"/>
</dbReference>
<proteinExistence type="predicted"/>
<dbReference type="InterPro" id="IPR058477">
    <property type="entry name" value="DUF8163"/>
</dbReference>
<keyword evidence="1" id="KW-0812">Transmembrane</keyword>
<evidence type="ECO:0000313" key="4">
    <source>
        <dbReference type="Proteomes" id="UP001596432"/>
    </source>
</evidence>
<feature type="transmembrane region" description="Helical" evidence="1">
    <location>
        <begin position="139"/>
        <end position="162"/>
    </location>
</feature>
<keyword evidence="4" id="KW-1185">Reference proteome</keyword>
<evidence type="ECO:0000313" key="3">
    <source>
        <dbReference type="EMBL" id="MFC7140586.1"/>
    </source>
</evidence>
<dbReference type="EMBL" id="JBHTAS010000001">
    <property type="protein sequence ID" value="MFC7140586.1"/>
    <property type="molecule type" value="Genomic_DNA"/>
</dbReference>
<reference evidence="3 4" key="1">
    <citation type="journal article" date="2019" name="Int. J. Syst. Evol. Microbiol.">
        <title>The Global Catalogue of Microorganisms (GCM) 10K type strain sequencing project: providing services to taxonomists for standard genome sequencing and annotation.</title>
        <authorList>
            <consortium name="The Broad Institute Genomics Platform"/>
            <consortium name="The Broad Institute Genome Sequencing Center for Infectious Disease"/>
            <person name="Wu L."/>
            <person name="Ma J."/>
        </authorList>
    </citation>
    <scope>NUCLEOTIDE SEQUENCE [LARGE SCALE GENOMIC DNA]</scope>
    <source>
        <strain evidence="3 4">XZYJT29</strain>
    </source>
</reference>
<feature type="transmembrane region" description="Helical" evidence="1">
    <location>
        <begin position="68"/>
        <end position="86"/>
    </location>
</feature>
<feature type="transmembrane region" description="Helical" evidence="1">
    <location>
        <begin position="92"/>
        <end position="109"/>
    </location>
</feature>
<organism evidence="3 4">
    <name type="scientific">Halosimplex aquaticum</name>
    <dbReference type="NCBI Taxonomy" id="3026162"/>
    <lineage>
        <taxon>Archaea</taxon>
        <taxon>Methanobacteriati</taxon>
        <taxon>Methanobacteriota</taxon>
        <taxon>Stenosarchaea group</taxon>
        <taxon>Halobacteria</taxon>
        <taxon>Halobacteriales</taxon>
        <taxon>Haloarculaceae</taxon>
        <taxon>Halosimplex</taxon>
    </lineage>
</organism>
<evidence type="ECO:0000256" key="1">
    <source>
        <dbReference type="SAM" id="Phobius"/>
    </source>
</evidence>
<dbReference type="Proteomes" id="UP001596432">
    <property type="component" value="Unassembled WGS sequence"/>
</dbReference>
<dbReference type="GeneID" id="78820882"/>
<feature type="domain" description="DUF8163" evidence="2">
    <location>
        <begin position="27"/>
        <end position="150"/>
    </location>
</feature>
<sequence>MSRTNTRTGGDRVSADTIERGWTDGRWRSWVDALVLVAVGAAFWLVAGATGVAAAGALALAWLVSPNVAVFVAGVVATVALVPEGAPRSSTVLPLAPLGGLLLTATITGDRLRDPLAVIIAFALVGAVAAAAYSLTNVLWVAVVAVLVASAAGFVSLDLIALSEFGENR</sequence>
<feature type="transmembrane region" description="Helical" evidence="1">
    <location>
        <begin position="33"/>
        <end position="61"/>
    </location>
</feature>
<protein>
    <recommendedName>
        <fullName evidence="2">DUF8163 domain-containing protein</fullName>
    </recommendedName>
</protein>
<accession>A0ABD5Y2U5</accession>
<dbReference type="Pfam" id="PF26496">
    <property type="entry name" value="DUF8163"/>
    <property type="match status" value="1"/>
</dbReference>
<dbReference type="AlphaFoldDB" id="A0ABD5Y2U5"/>
<keyword evidence="1" id="KW-0472">Membrane</keyword>
<keyword evidence="1" id="KW-1133">Transmembrane helix</keyword>
<gene>
    <name evidence="3" type="ORF">ACFQMA_12210</name>
</gene>